<evidence type="ECO:0000256" key="11">
    <source>
        <dbReference type="ARBA" id="ARBA00022777"/>
    </source>
</evidence>
<dbReference type="PANTHER" id="PTHR24416">
    <property type="entry name" value="TYROSINE-PROTEIN KINASE RECEPTOR"/>
    <property type="match status" value="1"/>
</dbReference>
<dbReference type="InterPro" id="IPR011009">
    <property type="entry name" value="Kinase-like_dom_sf"/>
</dbReference>
<comment type="subcellular location">
    <subcellularLocation>
        <location evidence="1">Cell membrane</location>
        <topology evidence="1">Single-pass type I membrane protein</topology>
    </subcellularLocation>
</comment>
<keyword evidence="28" id="KW-1185">Reference proteome</keyword>
<dbReference type="GO" id="GO:0043235">
    <property type="term" value="C:receptor complex"/>
    <property type="evidence" value="ECO:0007669"/>
    <property type="project" value="TreeGrafter"/>
</dbReference>
<evidence type="ECO:0000313" key="27">
    <source>
        <dbReference type="EMBL" id="GCC32342.1"/>
    </source>
</evidence>
<feature type="domain" description="Fibronectin type-III" evidence="26">
    <location>
        <begin position="406"/>
        <end position="503"/>
    </location>
</feature>
<dbReference type="InterPro" id="IPR008266">
    <property type="entry name" value="Tyr_kinase_AS"/>
</dbReference>
<dbReference type="FunFam" id="2.60.40.10:FF:000296">
    <property type="entry name" value="Tyrosine-protein kinase receptor TYRO3"/>
    <property type="match status" value="1"/>
</dbReference>
<dbReference type="Proteomes" id="UP000287033">
    <property type="component" value="Unassembled WGS sequence"/>
</dbReference>
<dbReference type="InterPro" id="IPR003961">
    <property type="entry name" value="FN3_dom"/>
</dbReference>
<dbReference type="SMART" id="SM00060">
    <property type="entry name" value="FN3"/>
    <property type="match status" value="2"/>
</dbReference>
<keyword evidence="14 23" id="KW-0472">Membrane</keyword>
<dbReference type="Gene3D" id="1.10.510.10">
    <property type="entry name" value="Transferase(Phosphotransferase) domain 1"/>
    <property type="match status" value="1"/>
</dbReference>
<comment type="catalytic activity">
    <reaction evidence="20">
        <text>L-tyrosyl-[protein] + ATP = O-phospho-L-tyrosyl-[protein] + ADP + H(+)</text>
        <dbReference type="Rhea" id="RHEA:10596"/>
        <dbReference type="Rhea" id="RHEA-COMP:10136"/>
        <dbReference type="Rhea" id="RHEA-COMP:20101"/>
        <dbReference type="ChEBI" id="CHEBI:15378"/>
        <dbReference type="ChEBI" id="CHEBI:30616"/>
        <dbReference type="ChEBI" id="CHEBI:46858"/>
        <dbReference type="ChEBI" id="CHEBI:61978"/>
        <dbReference type="ChEBI" id="CHEBI:456216"/>
        <dbReference type="EC" id="2.7.10.1"/>
    </reaction>
</comment>
<dbReference type="InterPro" id="IPR050122">
    <property type="entry name" value="RTK"/>
</dbReference>
<evidence type="ECO:0000256" key="4">
    <source>
        <dbReference type="ARBA" id="ARBA00022475"/>
    </source>
</evidence>
<dbReference type="GO" id="GO:0005886">
    <property type="term" value="C:plasma membrane"/>
    <property type="evidence" value="ECO:0007669"/>
    <property type="project" value="UniProtKB-SubCell"/>
</dbReference>
<evidence type="ECO:0000256" key="23">
    <source>
        <dbReference type="SAM" id="Phobius"/>
    </source>
</evidence>
<feature type="domain" description="Fibronectin type-III" evidence="26">
    <location>
        <begin position="304"/>
        <end position="401"/>
    </location>
</feature>
<evidence type="ECO:0000256" key="5">
    <source>
        <dbReference type="ARBA" id="ARBA00022553"/>
    </source>
</evidence>
<dbReference type="PROSITE" id="PS50853">
    <property type="entry name" value="FN3"/>
    <property type="match status" value="2"/>
</dbReference>
<dbReference type="FunFam" id="3.30.200.20:FF:000111">
    <property type="entry name" value="Tyrosine-protein kinase receptor TYRO3"/>
    <property type="match status" value="1"/>
</dbReference>
<dbReference type="AlphaFoldDB" id="A0A401SPN0"/>
<dbReference type="EMBL" id="BEZZ01000428">
    <property type="protein sequence ID" value="GCC32342.1"/>
    <property type="molecule type" value="Genomic_DNA"/>
</dbReference>
<evidence type="ECO:0000259" key="24">
    <source>
        <dbReference type="PROSITE" id="PS50011"/>
    </source>
</evidence>
<reference evidence="27 28" key="1">
    <citation type="journal article" date="2018" name="Nat. Ecol. Evol.">
        <title>Shark genomes provide insights into elasmobranch evolution and the origin of vertebrates.</title>
        <authorList>
            <person name="Hara Y"/>
            <person name="Yamaguchi K"/>
            <person name="Onimaru K"/>
            <person name="Kadota M"/>
            <person name="Koyanagi M"/>
            <person name="Keeley SD"/>
            <person name="Tatsumi K"/>
            <person name="Tanaka K"/>
            <person name="Motone F"/>
            <person name="Kageyama Y"/>
            <person name="Nozu R"/>
            <person name="Adachi N"/>
            <person name="Nishimura O"/>
            <person name="Nakagawa R"/>
            <person name="Tanegashima C"/>
            <person name="Kiyatake I"/>
            <person name="Matsumoto R"/>
            <person name="Murakumo K"/>
            <person name="Nishida K"/>
            <person name="Terakita A"/>
            <person name="Kuratani S"/>
            <person name="Sato K"/>
            <person name="Hyodo S Kuraku.S."/>
        </authorList>
    </citation>
    <scope>NUCLEOTIDE SEQUENCE [LARGE SCALE GENOMIC DNA]</scope>
</reference>
<dbReference type="PROSITE" id="PS50011">
    <property type="entry name" value="PROTEIN_KINASE_DOM"/>
    <property type="match status" value="1"/>
</dbReference>
<dbReference type="InterPro" id="IPR020635">
    <property type="entry name" value="Tyr_kinase_cat_dom"/>
</dbReference>
<dbReference type="SUPFAM" id="SSF49265">
    <property type="entry name" value="Fibronectin type III"/>
    <property type="match status" value="1"/>
</dbReference>
<dbReference type="Gene3D" id="2.60.40.10">
    <property type="entry name" value="Immunoglobulins"/>
    <property type="match status" value="4"/>
</dbReference>
<evidence type="ECO:0000256" key="16">
    <source>
        <dbReference type="ARBA" id="ARBA00023157"/>
    </source>
</evidence>
<keyword evidence="9" id="KW-0677">Repeat</keyword>
<dbReference type="InterPro" id="IPR013783">
    <property type="entry name" value="Ig-like_fold"/>
</dbReference>
<evidence type="ECO:0000256" key="20">
    <source>
        <dbReference type="ARBA" id="ARBA00051243"/>
    </source>
</evidence>
<dbReference type="Pfam" id="PF00047">
    <property type="entry name" value="ig"/>
    <property type="match status" value="1"/>
</dbReference>
<evidence type="ECO:0000256" key="13">
    <source>
        <dbReference type="ARBA" id="ARBA00022989"/>
    </source>
</evidence>
<dbReference type="InterPro" id="IPR036179">
    <property type="entry name" value="Ig-like_dom_sf"/>
</dbReference>
<dbReference type="GO" id="GO:0016477">
    <property type="term" value="P:cell migration"/>
    <property type="evidence" value="ECO:0007669"/>
    <property type="project" value="TreeGrafter"/>
</dbReference>
<dbReference type="InterPro" id="IPR013151">
    <property type="entry name" value="Immunoglobulin_dom"/>
</dbReference>
<dbReference type="Gene3D" id="3.30.200.20">
    <property type="entry name" value="Phosphorylase Kinase, domain 1"/>
    <property type="match status" value="1"/>
</dbReference>
<dbReference type="OMA" id="QETRFGN"/>
<dbReference type="Pfam" id="PF00041">
    <property type="entry name" value="fn3"/>
    <property type="match status" value="1"/>
</dbReference>
<dbReference type="GO" id="GO:0004714">
    <property type="term" value="F:transmembrane receptor protein tyrosine kinase activity"/>
    <property type="evidence" value="ECO:0007669"/>
    <property type="project" value="UniProtKB-EC"/>
</dbReference>
<keyword evidence="11" id="KW-0418">Kinase</keyword>
<keyword evidence="17" id="KW-0675">Receptor</keyword>
<feature type="transmembrane region" description="Helical" evidence="23">
    <location>
        <begin position="526"/>
        <end position="549"/>
    </location>
</feature>
<dbReference type="SMART" id="SM00219">
    <property type="entry name" value="TyrKc"/>
    <property type="match status" value="1"/>
</dbReference>
<protein>
    <recommendedName>
        <fullName evidence="3">receptor protein-tyrosine kinase</fullName>
        <ecNumber evidence="3">2.7.10.1</ecNumber>
    </recommendedName>
</protein>
<evidence type="ECO:0000256" key="1">
    <source>
        <dbReference type="ARBA" id="ARBA00004251"/>
    </source>
</evidence>
<dbReference type="PROSITE" id="PS00109">
    <property type="entry name" value="PROTEIN_KINASE_TYR"/>
    <property type="match status" value="1"/>
</dbReference>
<evidence type="ECO:0000256" key="17">
    <source>
        <dbReference type="ARBA" id="ARBA00023170"/>
    </source>
</evidence>
<evidence type="ECO:0000256" key="15">
    <source>
        <dbReference type="ARBA" id="ARBA00023137"/>
    </source>
</evidence>
<dbReference type="PROSITE" id="PS50835">
    <property type="entry name" value="IG_LIKE"/>
    <property type="match status" value="2"/>
</dbReference>
<keyword evidence="6" id="KW-0808">Transferase</keyword>
<accession>A0A401SPN0</accession>
<feature type="domain" description="Ig-like" evidence="25">
    <location>
        <begin position="113"/>
        <end position="208"/>
    </location>
</feature>
<evidence type="ECO:0000256" key="8">
    <source>
        <dbReference type="ARBA" id="ARBA00022729"/>
    </source>
</evidence>
<dbReference type="FunFam" id="1.10.510.10:FF:000089">
    <property type="entry name" value="Tyrosine-protein kinase receptor TYRO3"/>
    <property type="match status" value="1"/>
</dbReference>
<name>A0A401SPN0_CHIPU</name>
<dbReference type="InterPro" id="IPR036116">
    <property type="entry name" value="FN3_sf"/>
</dbReference>
<sequence length="1008" mass="112203">MLDRSETQRHKVVITLEGRVAAAEFPAAAESSTVTTFRESCRRQHYSSRMKPRSNLWAFTLLLHFARGSGVLHVSPLTHVPPQNVPTPAGESQSAASDALFETNIREEIRFKPGAANIIISQGNPVSFNCSIDVPEFYQDVPIEWLKNGKELIDGHRCFYKGIAFSISEHRARILSSCSISNVLHSDAGVYNCRILISNVPIESEKINLRIEGLPSFIQEPESKNVTRDASFNLTCEAVGPPYPVDIYWLQNGEKMKMVADTSPSVLTVAGINERTRFSCEAHNPKGVAVSKEAQVNIKEVPLTPINLRIKNQTAHTIVVSWESGFDGYSPLNTCQIQVKKVEDAENMTSPVLNYQTTVPPYEYGILHLQAMASYYICVSCKNEVGWSKDCSAVQARTLEGVPTAPPYNVSILVSDSSLTVEWVGPPEKEINGILLGYMLSYDWEGGNSPVIKPLKLCCNQTANRGMIDVVAINVTYNVQVAAYTSTGIGPYSDPTYIFVGSNDQIILSPSSTTAGADGSNAEKSLVVLIGIICVSGIIISIAFIYAAVKKWMTETKFGNAFGDGELSEPTVQYRARKTYIRRAVEVTLDSLGIRAELKEKLQDVMTDRKLLTLGKVLGEGEFGSVVEGHIQQADGTSQKVAVKTMKLDNFSQREIEEFLSEAACMKDFDHPNVIKLLAVCLELSSREPIPKPMVILPFMKYGDLHSFLLRSRLEENADYFPQQTLLKFMIDIANGMEYLSNRNFLHRDLAARNCMLRTDMTVCVADFGLSKKIYSGDYYRQGRIAKMPVKWIALESLADRVFTIKSDVWAFGVTMWEIVTRGMTPYPGIQNHEIYDYLQGGHRLKQPSDCLDELYEIMYSCWRSDPADRPTFTNLKVFLTKFLESMPKVQNKEDIIYVNTGNPEEQSVLTEEPTFPDVDLCDSNETEPCAVRSAETTVTVEIHETMEAEDRYVISGVSEEQLNTLDVKIPLLPGASQSNSTTLPETKPHSEDIPYADDSSDDSDIVL</sequence>
<dbReference type="InterPro" id="IPR003599">
    <property type="entry name" value="Ig_sub"/>
</dbReference>
<feature type="region of interest" description="Disordered" evidence="22">
    <location>
        <begin position="974"/>
        <end position="1008"/>
    </location>
</feature>
<evidence type="ECO:0000256" key="18">
    <source>
        <dbReference type="ARBA" id="ARBA00023180"/>
    </source>
</evidence>
<dbReference type="InterPro" id="IPR001245">
    <property type="entry name" value="Ser-Thr/Tyr_kinase_cat_dom"/>
</dbReference>
<keyword evidence="13 23" id="KW-1133">Transmembrane helix</keyword>
<dbReference type="SUPFAM" id="SSF56112">
    <property type="entry name" value="Protein kinase-like (PK-like)"/>
    <property type="match status" value="1"/>
</dbReference>
<dbReference type="SUPFAM" id="SSF48726">
    <property type="entry name" value="Immunoglobulin"/>
    <property type="match status" value="2"/>
</dbReference>
<dbReference type="PANTHER" id="PTHR24416:SF257">
    <property type="entry name" value="TYROSINE-PROTEIN KINASE MER"/>
    <property type="match status" value="1"/>
</dbReference>
<dbReference type="GO" id="GO:0007399">
    <property type="term" value="P:nervous system development"/>
    <property type="evidence" value="ECO:0007669"/>
    <property type="project" value="TreeGrafter"/>
</dbReference>
<keyword evidence="18" id="KW-0325">Glycoprotein</keyword>
<dbReference type="Pfam" id="PF13927">
    <property type="entry name" value="Ig_3"/>
    <property type="match status" value="1"/>
</dbReference>
<keyword evidence="19" id="KW-0393">Immunoglobulin domain</keyword>
<keyword evidence="10 21" id="KW-0547">Nucleotide-binding</keyword>
<evidence type="ECO:0000256" key="19">
    <source>
        <dbReference type="ARBA" id="ARBA00023319"/>
    </source>
</evidence>
<evidence type="ECO:0000256" key="21">
    <source>
        <dbReference type="PROSITE-ProRule" id="PRU10141"/>
    </source>
</evidence>
<dbReference type="Pfam" id="PF07714">
    <property type="entry name" value="PK_Tyr_Ser-Thr"/>
    <property type="match status" value="1"/>
</dbReference>
<dbReference type="SMART" id="SM00409">
    <property type="entry name" value="IG"/>
    <property type="match status" value="2"/>
</dbReference>
<feature type="domain" description="Protein kinase" evidence="24">
    <location>
        <begin position="612"/>
        <end position="884"/>
    </location>
</feature>
<evidence type="ECO:0000256" key="10">
    <source>
        <dbReference type="ARBA" id="ARBA00022741"/>
    </source>
</evidence>
<dbReference type="InterPro" id="IPR007110">
    <property type="entry name" value="Ig-like_dom"/>
</dbReference>
<comment type="caution">
    <text evidence="27">The sequence shown here is derived from an EMBL/GenBank/DDBJ whole genome shotgun (WGS) entry which is preliminary data.</text>
</comment>
<evidence type="ECO:0000256" key="3">
    <source>
        <dbReference type="ARBA" id="ARBA00011902"/>
    </source>
</evidence>
<dbReference type="InterPro" id="IPR000719">
    <property type="entry name" value="Prot_kinase_dom"/>
</dbReference>
<evidence type="ECO:0000259" key="25">
    <source>
        <dbReference type="PROSITE" id="PS50835"/>
    </source>
</evidence>
<feature type="compositionally biased region" description="Polar residues" evidence="22">
    <location>
        <begin position="976"/>
        <end position="985"/>
    </location>
</feature>
<keyword evidence="5" id="KW-0597">Phosphoprotein</keyword>
<keyword evidence="4" id="KW-1003">Cell membrane</keyword>
<feature type="domain" description="Ig-like" evidence="25">
    <location>
        <begin position="215"/>
        <end position="297"/>
    </location>
</feature>
<feature type="compositionally biased region" description="Acidic residues" evidence="22">
    <location>
        <begin position="995"/>
        <end position="1008"/>
    </location>
</feature>
<evidence type="ECO:0000256" key="6">
    <source>
        <dbReference type="ARBA" id="ARBA00022679"/>
    </source>
</evidence>
<evidence type="ECO:0000256" key="7">
    <source>
        <dbReference type="ARBA" id="ARBA00022692"/>
    </source>
</evidence>
<keyword evidence="7 23" id="KW-0812">Transmembrane</keyword>
<dbReference type="PRINTS" id="PR00109">
    <property type="entry name" value="TYRKINASE"/>
</dbReference>
<evidence type="ECO:0000256" key="2">
    <source>
        <dbReference type="ARBA" id="ARBA00006692"/>
    </source>
</evidence>
<dbReference type="STRING" id="137246.A0A401SPN0"/>
<dbReference type="EC" id="2.7.10.1" evidence="3"/>
<gene>
    <name evidence="27" type="ORF">chiPu_0010803</name>
</gene>
<evidence type="ECO:0000256" key="22">
    <source>
        <dbReference type="SAM" id="MobiDB-lite"/>
    </source>
</evidence>
<keyword evidence="8" id="KW-0732">Signal</keyword>
<comment type="similarity">
    <text evidence="2">Belongs to the protein kinase superfamily. CAMK Ser/Thr protein kinase family.</text>
</comment>
<organism evidence="27 28">
    <name type="scientific">Chiloscyllium punctatum</name>
    <name type="common">Brownbanded bambooshark</name>
    <name type="synonym">Hemiscyllium punctatum</name>
    <dbReference type="NCBI Taxonomy" id="137246"/>
    <lineage>
        <taxon>Eukaryota</taxon>
        <taxon>Metazoa</taxon>
        <taxon>Chordata</taxon>
        <taxon>Craniata</taxon>
        <taxon>Vertebrata</taxon>
        <taxon>Chondrichthyes</taxon>
        <taxon>Elasmobranchii</taxon>
        <taxon>Galeomorphii</taxon>
        <taxon>Galeoidea</taxon>
        <taxon>Orectolobiformes</taxon>
        <taxon>Hemiscylliidae</taxon>
        <taxon>Chiloscyllium</taxon>
    </lineage>
</organism>
<evidence type="ECO:0000259" key="26">
    <source>
        <dbReference type="PROSITE" id="PS50853"/>
    </source>
</evidence>
<evidence type="ECO:0000256" key="9">
    <source>
        <dbReference type="ARBA" id="ARBA00022737"/>
    </source>
</evidence>
<keyword evidence="16" id="KW-1015">Disulfide bond</keyword>
<feature type="binding site" evidence="21">
    <location>
        <position position="644"/>
    </location>
    <ligand>
        <name>ATP</name>
        <dbReference type="ChEBI" id="CHEBI:30616"/>
    </ligand>
</feature>
<dbReference type="GO" id="GO:0007169">
    <property type="term" value="P:cell surface receptor protein tyrosine kinase signaling pathway"/>
    <property type="evidence" value="ECO:0007669"/>
    <property type="project" value="TreeGrafter"/>
</dbReference>
<evidence type="ECO:0000313" key="28">
    <source>
        <dbReference type="Proteomes" id="UP000287033"/>
    </source>
</evidence>
<dbReference type="InterPro" id="IPR017441">
    <property type="entry name" value="Protein_kinase_ATP_BS"/>
</dbReference>
<evidence type="ECO:0000256" key="12">
    <source>
        <dbReference type="ARBA" id="ARBA00022840"/>
    </source>
</evidence>
<evidence type="ECO:0000256" key="14">
    <source>
        <dbReference type="ARBA" id="ARBA00023136"/>
    </source>
</evidence>
<dbReference type="GO" id="GO:0006909">
    <property type="term" value="P:phagocytosis"/>
    <property type="evidence" value="ECO:0007669"/>
    <property type="project" value="TreeGrafter"/>
</dbReference>
<dbReference type="CDD" id="cd00063">
    <property type="entry name" value="FN3"/>
    <property type="match status" value="2"/>
</dbReference>
<dbReference type="PROSITE" id="PS00107">
    <property type="entry name" value="PROTEIN_KINASE_ATP"/>
    <property type="match status" value="1"/>
</dbReference>
<dbReference type="OrthoDB" id="4062651at2759"/>
<keyword evidence="12 21" id="KW-0067">ATP-binding</keyword>
<proteinExistence type="inferred from homology"/>
<dbReference type="GO" id="GO:0005524">
    <property type="term" value="F:ATP binding"/>
    <property type="evidence" value="ECO:0007669"/>
    <property type="project" value="UniProtKB-UniRule"/>
</dbReference>
<keyword evidence="15" id="KW-0829">Tyrosine-protein kinase</keyword>